<dbReference type="InterPro" id="IPR006059">
    <property type="entry name" value="SBP"/>
</dbReference>
<dbReference type="SUPFAM" id="SSF53850">
    <property type="entry name" value="Periplasmic binding protein-like II"/>
    <property type="match status" value="1"/>
</dbReference>
<gene>
    <name evidence="5" type="ORF">JZO70_02895</name>
</gene>
<name>A0ABS3L652_9ENTE</name>
<organism evidence="5 6">
    <name type="scientific">Candidatus Enterococcus moelleringii</name>
    <dbReference type="NCBI Taxonomy" id="2815325"/>
    <lineage>
        <taxon>Bacteria</taxon>
        <taxon>Bacillati</taxon>
        <taxon>Bacillota</taxon>
        <taxon>Bacilli</taxon>
        <taxon>Lactobacillales</taxon>
        <taxon>Enterococcaceae</taxon>
        <taxon>Enterococcus</taxon>
    </lineage>
</organism>
<reference evidence="5 6" key="1">
    <citation type="submission" date="2021-03" db="EMBL/GenBank/DDBJ databases">
        <title>Enterococcal diversity collection.</title>
        <authorList>
            <person name="Gilmore M.S."/>
            <person name="Schwartzman J."/>
            <person name="Van Tyne D."/>
            <person name="Martin M."/>
            <person name="Earl A.M."/>
            <person name="Manson A.L."/>
            <person name="Straub T."/>
            <person name="Salamzade R."/>
            <person name="Saavedra J."/>
            <person name="Lebreton F."/>
            <person name="Prichula J."/>
            <person name="Schaufler K."/>
            <person name="Gaca A."/>
            <person name="Sgardioli B."/>
            <person name="Wagenaar J."/>
            <person name="Strong T."/>
        </authorList>
    </citation>
    <scope>NUCLEOTIDE SEQUENCE [LARGE SCALE GENOMIC DNA]</scope>
    <source>
        <strain evidence="5 6">669A</strain>
    </source>
</reference>
<comment type="caution">
    <text evidence="5">The sequence shown here is derived from an EMBL/GenBank/DDBJ whole genome shotgun (WGS) entry which is preliminary data.</text>
</comment>
<evidence type="ECO:0000313" key="5">
    <source>
        <dbReference type="EMBL" id="MBO1305092.1"/>
    </source>
</evidence>
<dbReference type="EMBL" id="JAFREM010000004">
    <property type="protein sequence ID" value="MBO1305092.1"/>
    <property type="molecule type" value="Genomic_DNA"/>
</dbReference>
<accession>A0ABS3L652</accession>
<keyword evidence="2" id="KW-0813">Transport</keyword>
<feature type="signal peptide" evidence="4">
    <location>
        <begin position="1"/>
        <end position="18"/>
    </location>
</feature>
<keyword evidence="3 4" id="KW-0732">Signal</keyword>
<evidence type="ECO:0000256" key="1">
    <source>
        <dbReference type="ARBA" id="ARBA00008520"/>
    </source>
</evidence>
<evidence type="ECO:0000256" key="2">
    <source>
        <dbReference type="ARBA" id="ARBA00022448"/>
    </source>
</evidence>
<dbReference type="Proteomes" id="UP000664601">
    <property type="component" value="Unassembled WGS sequence"/>
</dbReference>
<evidence type="ECO:0000313" key="6">
    <source>
        <dbReference type="Proteomes" id="UP000664601"/>
    </source>
</evidence>
<evidence type="ECO:0000256" key="4">
    <source>
        <dbReference type="SAM" id="SignalP"/>
    </source>
</evidence>
<dbReference type="PROSITE" id="PS01037">
    <property type="entry name" value="SBP_BACTERIAL_1"/>
    <property type="match status" value="1"/>
</dbReference>
<dbReference type="Pfam" id="PF13416">
    <property type="entry name" value="SBP_bac_8"/>
    <property type="match status" value="1"/>
</dbReference>
<evidence type="ECO:0000256" key="3">
    <source>
        <dbReference type="ARBA" id="ARBA00022729"/>
    </source>
</evidence>
<dbReference type="Gene3D" id="3.40.190.10">
    <property type="entry name" value="Periplasmic binding protein-like II"/>
    <property type="match status" value="2"/>
</dbReference>
<dbReference type="PANTHER" id="PTHR30006:SF2">
    <property type="entry name" value="ABC TRANSPORTER SUBSTRATE-BINDING PROTEIN"/>
    <property type="match status" value="1"/>
</dbReference>
<sequence>MKKKFLLGMVAVTSLALAACGNSAANNGGGSTGSSDDNSASTGSKSLVVSTFGLSEDIVKKDIMDPFSKANDAKVTLEVGNSADRFTKLKNNPNSGVDVIELAQNNSTEGNQDDMFLEITEADVPNLANLTDGAKEVFESGAGVPIAVNSIGIVYDKEKVGKEITSWDDLWSEDLKGKISVPDITVTAGPLMLYVASDHAGKDIASDNGEAAFEAMEELKPNVVKTYSKSSDLANMFQSGEIEVAVVADFAVDIIKGAAENVEYVVPESGTYANYNTVNVPKETKNKDLALAFVNHRISEESQKAKALSLNEGPTNKDVELTEEEAENKTYGAIADRAEAVDFKMINENLPTWIDQWNRTMNN</sequence>
<keyword evidence="6" id="KW-1185">Reference proteome</keyword>
<comment type="similarity">
    <text evidence="1">Belongs to the bacterial solute-binding protein 1 family.</text>
</comment>
<dbReference type="PANTHER" id="PTHR30006">
    <property type="entry name" value="THIAMINE-BINDING PERIPLASMIC PROTEIN-RELATED"/>
    <property type="match status" value="1"/>
</dbReference>
<dbReference type="PROSITE" id="PS51257">
    <property type="entry name" value="PROKAR_LIPOPROTEIN"/>
    <property type="match status" value="1"/>
</dbReference>
<dbReference type="RefSeq" id="WP_207672035.1">
    <property type="nucleotide sequence ID" value="NZ_JAFREM010000004.1"/>
</dbReference>
<dbReference type="InterPro" id="IPR006061">
    <property type="entry name" value="SBP_1_CS"/>
</dbReference>
<feature type="chain" id="PRO_5046584867" evidence="4">
    <location>
        <begin position="19"/>
        <end position="363"/>
    </location>
</feature>
<dbReference type="CDD" id="cd13589">
    <property type="entry name" value="PBP2_polyamine_RpCGA009"/>
    <property type="match status" value="1"/>
</dbReference>
<proteinExistence type="inferred from homology"/>
<protein>
    <submittedName>
        <fullName evidence="5">ABC transporter substrate-binding protein</fullName>
    </submittedName>
</protein>